<keyword evidence="1" id="KW-1133">Transmembrane helix</keyword>
<gene>
    <name evidence="2" type="primary">ycdZ</name>
    <name evidence="2" type="ORF">NCTC12965_05786</name>
</gene>
<keyword evidence="1" id="KW-0472">Membrane</keyword>
<proteinExistence type="predicted"/>
<reference evidence="2" key="1">
    <citation type="submission" date="2019-05" db="EMBL/GenBank/DDBJ databases">
        <authorList>
            <consortium name="Pathogen Informatics"/>
        </authorList>
    </citation>
    <scope>NUCLEOTIDE SEQUENCE [LARGE SCALE GENOMIC DNA]</scope>
    <source>
        <strain evidence="2">NCTC12965</strain>
    </source>
</reference>
<feature type="transmembrane region" description="Helical" evidence="1">
    <location>
        <begin position="59"/>
        <end position="77"/>
    </location>
</feature>
<dbReference type="InterPro" id="IPR009476">
    <property type="entry name" value="DUF1097"/>
</dbReference>
<dbReference type="Pfam" id="PF06496">
    <property type="entry name" value="DUF1097"/>
    <property type="match status" value="1"/>
</dbReference>
<dbReference type="EMBL" id="CABEEZ010000118">
    <property type="protein sequence ID" value="VTR49088.1"/>
    <property type="molecule type" value="Genomic_DNA"/>
</dbReference>
<keyword evidence="1" id="KW-0812">Transmembrane</keyword>
<evidence type="ECO:0000256" key="1">
    <source>
        <dbReference type="SAM" id="Phobius"/>
    </source>
</evidence>
<accession>A0A4V6KVZ9</accession>
<evidence type="ECO:0000313" key="2">
    <source>
        <dbReference type="EMBL" id="VTR49088.1"/>
    </source>
</evidence>
<organism evidence="2">
    <name type="scientific">Serratia fonticola</name>
    <dbReference type="NCBI Taxonomy" id="47917"/>
    <lineage>
        <taxon>Bacteria</taxon>
        <taxon>Pseudomonadati</taxon>
        <taxon>Pseudomonadota</taxon>
        <taxon>Gammaproteobacteria</taxon>
        <taxon>Enterobacterales</taxon>
        <taxon>Yersiniaceae</taxon>
        <taxon>Serratia</taxon>
    </lineage>
</organism>
<name>A0A4V6KVZ9_SERFO</name>
<protein>
    <submittedName>
        <fullName evidence="2">Inner membrane protein ycdZ</fullName>
    </submittedName>
</protein>
<feature type="transmembrane region" description="Helical" evidence="1">
    <location>
        <begin position="33"/>
        <end position="53"/>
    </location>
</feature>
<sequence length="100" mass="11050">MGLGCHQPWANQLGGLSWLHGLFCCPQGGLKGLAISTLTCLSGVFWAMVIIHGSALEPAWSILGYLLTGVVAFLMCIQAKQQWLGFGTRDFYRCLRHLRR</sequence>
<dbReference type="AlphaFoldDB" id="A0A4V6KVZ9"/>